<dbReference type="InterPro" id="IPR029058">
    <property type="entry name" value="AB_hydrolase_fold"/>
</dbReference>
<dbReference type="EMBL" id="CACSIP010000035">
    <property type="protein sequence ID" value="CAA0129232.1"/>
    <property type="molecule type" value="Genomic_DNA"/>
</dbReference>
<dbReference type="RefSeq" id="WP_159233436.1">
    <property type="nucleotide sequence ID" value="NZ_CACSIP010000035.1"/>
</dbReference>
<dbReference type="SUPFAM" id="SSF53474">
    <property type="entry name" value="alpha/beta-Hydrolases"/>
    <property type="match status" value="1"/>
</dbReference>
<evidence type="ECO:0000313" key="1">
    <source>
        <dbReference type="EMBL" id="CAA0129232.1"/>
    </source>
</evidence>
<dbReference type="Proteomes" id="UP000430146">
    <property type="component" value="Unassembled WGS sequence"/>
</dbReference>
<sequence length="310" mass="34751">MQSFALTAIIYYVALKLFSEKLPGSDLPVEYMLAETLDGLYAPYALRIPAGDGPHPFVLVAYGNGGGGLEWLQDRVRRFRYVTDVLTEAGYACAWTRYRTEVELGYNTGGPLLVESRQGMELMNRAPLEFEDEVAVLRDVSKNPRIDASRLFHLGVSHAAEMLFKLLSQYPGLLRAGVAAEPASHELLTLGLDEEPTVACHDGLRQLDSLNIRSVEHARARITDPDEVSARLDSVDIPVLIIGRDQDELQGIFRLNFDLLAEKRTDAEWRTWNHEIHGYIYPESNADGAPRVDETQREALASIVDFLDRH</sequence>
<gene>
    <name evidence="1" type="ORF">AELLOGFF_05458</name>
</gene>
<dbReference type="Gene3D" id="3.40.50.1820">
    <property type="entry name" value="alpha/beta hydrolase"/>
    <property type="match status" value="1"/>
</dbReference>
<name>A0A5S9R622_MYCVN</name>
<organism evidence="1 2">
    <name type="scientific">Mycolicibacterium vanbaalenii</name>
    <name type="common">Mycobacterium vanbaalenii</name>
    <dbReference type="NCBI Taxonomy" id="110539"/>
    <lineage>
        <taxon>Bacteria</taxon>
        <taxon>Bacillati</taxon>
        <taxon>Actinomycetota</taxon>
        <taxon>Actinomycetes</taxon>
        <taxon>Mycobacteriales</taxon>
        <taxon>Mycobacteriaceae</taxon>
        <taxon>Mycolicibacterium</taxon>
    </lineage>
</organism>
<reference evidence="1 2" key="1">
    <citation type="submission" date="2019-11" db="EMBL/GenBank/DDBJ databases">
        <authorList>
            <person name="Holert J."/>
        </authorList>
    </citation>
    <scope>NUCLEOTIDE SEQUENCE [LARGE SCALE GENOMIC DNA]</scope>
    <source>
        <strain evidence="1">BC8_1</strain>
    </source>
</reference>
<dbReference type="OrthoDB" id="4603079at2"/>
<evidence type="ECO:0000313" key="2">
    <source>
        <dbReference type="Proteomes" id="UP000430146"/>
    </source>
</evidence>
<proteinExistence type="predicted"/>
<accession>A0A5S9R622</accession>
<dbReference type="AlphaFoldDB" id="A0A5S9R622"/>
<keyword evidence="2" id="KW-1185">Reference proteome</keyword>
<evidence type="ECO:0008006" key="3">
    <source>
        <dbReference type="Google" id="ProtNLM"/>
    </source>
</evidence>
<protein>
    <recommendedName>
        <fullName evidence="3">BAAT/Acyl-CoA thioester hydrolase C-terminal domain-containing protein</fullName>
    </recommendedName>
</protein>